<keyword evidence="1" id="KW-0175">Coiled coil</keyword>
<dbReference type="Proteomes" id="UP001149090">
    <property type="component" value="Unassembled WGS sequence"/>
</dbReference>
<evidence type="ECO:0000313" key="4">
    <source>
        <dbReference type="Proteomes" id="UP001149090"/>
    </source>
</evidence>
<gene>
    <name evidence="3" type="ORF">M0811_04748</name>
</gene>
<evidence type="ECO:0000313" key="3">
    <source>
        <dbReference type="EMBL" id="KAJ5078423.1"/>
    </source>
</evidence>
<feature type="compositionally biased region" description="Polar residues" evidence="2">
    <location>
        <begin position="91"/>
        <end position="101"/>
    </location>
</feature>
<name>A0A9Q0LSY6_ANAIG</name>
<feature type="coiled-coil region" evidence="1">
    <location>
        <begin position="1205"/>
        <end position="1232"/>
    </location>
</feature>
<reference evidence="3" key="1">
    <citation type="submission" date="2022-10" db="EMBL/GenBank/DDBJ databases">
        <title>Novel sulphate-reducing endosymbionts in the free-living metamonad Anaeramoeba.</title>
        <authorList>
            <person name="Jerlstrom-Hultqvist J."/>
            <person name="Cepicka I."/>
            <person name="Gallot-Lavallee L."/>
            <person name="Salas-Leiva D."/>
            <person name="Curtis B.A."/>
            <person name="Zahonova K."/>
            <person name="Pipaliya S."/>
            <person name="Dacks J."/>
            <person name="Roger A.J."/>
        </authorList>
    </citation>
    <scope>NUCLEOTIDE SEQUENCE</scope>
    <source>
        <strain evidence="3">BMAN</strain>
    </source>
</reference>
<protein>
    <submittedName>
        <fullName evidence="3">Uncharacterized protein</fullName>
    </submittedName>
</protein>
<evidence type="ECO:0000256" key="2">
    <source>
        <dbReference type="SAM" id="MobiDB-lite"/>
    </source>
</evidence>
<proteinExistence type="predicted"/>
<evidence type="ECO:0000256" key="1">
    <source>
        <dbReference type="SAM" id="Coils"/>
    </source>
</evidence>
<sequence length="1416" mass="167941">MINQDSSFEWITMNKIIPNSISQNEINENSLENLIIIVNKICSKFGVEEEFLIDTQKIQSVEKNTHFVKIINKIREISRNKKLDFRKLKPNSLSNSQQTSENTEKQEKQENSSINQISKSDFQKIFTYTQFDEQGNAKNIQTLEYSFAKLSDCILKSEILHESNISHKIHLQSKIYEALLVKQQKLPIKILFSRNHTFNKKKGIIFISNKGFTMNIKSKKGKNQVKEFSYEKDTHFFLSQTKLNEVFITINSKNAFLIEMKNPRQRDILVNLYLLFSRSEIIQKLIQTHNEKINENDLLFVKSSTHSDLPTITKALNQQSYLRKGVSTDQKYTSKYDYDKEQNNSQENLSFLPLSFNYKMECTSSDSCSFYPKIIDSFGEQIEPKIQIVLDSDHFEIVFSTEFILKRRYSVYSHIESCFPGDTNIRFQFDEFYYNKRKHASPFLKQWFSHKKHNKIAKCSIQTNEGKIKPCSIIISPDIFSIIIDLPPQEPNSKKQSQKSTKRIYNFQYLRSMKFKVHSKNEQYLFVKLSHDFFIILIFASKIQVDEIREILKQNQTNFRLFSSCQNTFISRIRKTSNKFAATLTQDGSNIGKQTIILNEDFLLVLNNNGIFSRYYLFNREELENEYTDSKIKIKFSNMGIQTEIQFTFLNWKTKHQFIRALKIFDSKYNAHQMMENYPHIMKNEDFFPVQITLQYQTTSVKGILKINPLQRTISILLSQENRERDFFISQINPLIEFNRNIEIYFTHDNEKIFLQFDSEFERRLFLKKFHKLKKHFSSSNPIHQLQNANLNDIVDFTIQLKLPQNFKNNLNYFLFQQIPDPYLPIKLFQIHPFDPEKIAVLDTILHVILVGSIIGILDSDTQHKRIIELNKNFVLNSNFSDQNPSFLELLNSGQTHYFAFSDSQEKQMFIKILQNVQKKLQFDNFEVLFVSQNQIILPMNLKLEPTYIHYQFHRQQRKIIYQALEVIVPFYENDSFMLKFFSENYQHEINIKCQNSRQKRTIIQRIIDKKNQKTNLYLELFNEFSTQFKAFLLPIAQNNEQTQKLKFPGSFSVEIFSNISLSQKYQAIIELQESFGTISYHQFPNSYFEFFYSGNELFFDHLKNPKILKLRLKKPNFAREFILLFNRKSHKHMFIQHFAEIYRLKNFVYDSGNQYKNDQETEENFFSESNEDKSKIEKFVQNHSINEVLNIEEDENEPDLDPDELEKEQEMEDLETMAKNQENELENEKNGNDQETNPHNKVFSTNFITKNYKICGIVVCDAQNVINCKVGSKIVKTFRILNPFLFIVQKEKIVIIRDDKTRISFQFLERQDLIRFVDHFNQVRNNFHLVKILQSSIPIKISNKIFISSDLNCLIISTSIEEIVFSYEKIDFVFSPTKPLLKLILDQKEEVFCQFQSSLVMKEFREKLERDLNIK</sequence>
<comment type="caution">
    <text evidence="3">The sequence shown here is derived from an EMBL/GenBank/DDBJ whole genome shotgun (WGS) entry which is preliminary data.</text>
</comment>
<dbReference type="EMBL" id="JAPDFW010000053">
    <property type="protein sequence ID" value="KAJ5078423.1"/>
    <property type="molecule type" value="Genomic_DNA"/>
</dbReference>
<organism evidence="3 4">
    <name type="scientific">Anaeramoeba ignava</name>
    <name type="common">Anaerobic marine amoeba</name>
    <dbReference type="NCBI Taxonomy" id="1746090"/>
    <lineage>
        <taxon>Eukaryota</taxon>
        <taxon>Metamonada</taxon>
        <taxon>Anaeramoebidae</taxon>
        <taxon>Anaeramoeba</taxon>
    </lineage>
</organism>
<accession>A0A9Q0LSY6</accession>
<feature type="region of interest" description="Disordered" evidence="2">
    <location>
        <begin position="91"/>
        <end position="114"/>
    </location>
</feature>
<keyword evidence="4" id="KW-1185">Reference proteome</keyword>